<dbReference type="Pfam" id="PF03909">
    <property type="entry name" value="BSD"/>
    <property type="match status" value="1"/>
</dbReference>
<feature type="domain" description="BSD" evidence="8">
    <location>
        <begin position="232"/>
        <end position="283"/>
    </location>
</feature>
<dbReference type="SUPFAM" id="SSF140383">
    <property type="entry name" value="BSD domain-like"/>
    <property type="match status" value="1"/>
</dbReference>
<keyword evidence="3" id="KW-0677">Repeat</keyword>
<dbReference type="PROSITE" id="PS50858">
    <property type="entry name" value="BSD"/>
    <property type="match status" value="1"/>
</dbReference>
<comment type="caution">
    <text evidence="9">The sequence shown here is derived from an EMBL/GenBank/DDBJ whole genome shotgun (WGS) entry which is preliminary data.</text>
</comment>
<evidence type="ECO:0000313" key="10">
    <source>
        <dbReference type="Proteomes" id="UP000886523"/>
    </source>
</evidence>
<keyword evidence="5" id="KW-0804">Transcription</keyword>
<comment type="subcellular location">
    <subcellularLocation>
        <location evidence="1">Nucleus</location>
    </subcellularLocation>
</comment>
<dbReference type="OrthoDB" id="360521at2759"/>
<evidence type="ECO:0000256" key="1">
    <source>
        <dbReference type="ARBA" id="ARBA00004123"/>
    </source>
</evidence>
<feature type="compositionally biased region" description="Low complexity" evidence="7">
    <location>
        <begin position="119"/>
        <end position="160"/>
    </location>
</feature>
<reference evidence="9" key="1">
    <citation type="journal article" date="2020" name="Nat. Commun.">
        <title>Large-scale genome sequencing of mycorrhizal fungi provides insights into the early evolution of symbiotic traits.</title>
        <authorList>
            <person name="Miyauchi S."/>
            <person name="Kiss E."/>
            <person name="Kuo A."/>
            <person name="Drula E."/>
            <person name="Kohler A."/>
            <person name="Sanchez-Garcia M."/>
            <person name="Morin E."/>
            <person name="Andreopoulos B."/>
            <person name="Barry K.W."/>
            <person name="Bonito G."/>
            <person name="Buee M."/>
            <person name="Carver A."/>
            <person name="Chen C."/>
            <person name="Cichocki N."/>
            <person name="Clum A."/>
            <person name="Culley D."/>
            <person name="Crous P.W."/>
            <person name="Fauchery L."/>
            <person name="Girlanda M."/>
            <person name="Hayes R.D."/>
            <person name="Keri Z."/>
            <person name="LaButti K."/>
            <person name="Lipzen A."/>
            <person name="Lombard V."/>
            <person name="Magnuson J."/>
            <person name="Maillard F."/>
            <person name="Murat C."/>
            <person name="Nolan M."/>
            <person name="Ohm R.A."/>
            <person name="Pangilinan J."/>
            <person name="Pereira M.F."/>
            <person name="Perotto S."/>
            <person name="Peter M."/>
            <person name="Pfister S."/>
            <person name="Riley R."/>
            <person name="Sitrit Y."/>
            <person name="Stielow J.B."/>
            <person name="Szollosi G."/>
            <person name="Zifcakova L."/>
            <person name="Stursova M."/>
            <person name="Spatafora J.W."/>
            <person name="Tedersoo L."/>
            <person name="Vaario L.M."/>
            <person name="Yamada A."/>
            <person name="Yan M."/>
            <person name="Wang P."/>
            <person name="Xu J."/>
            <person name="Bruns T."/>
            <person name="Baldrian P."/>
            <person name="Vilgalys R."/>
            <person name="Dunand C."/>
            <person name="Henrissat B."/>
            <person name="Grigoriev I.V."/>
            <person name="Hibbett D."/>
            <person name="Nagy L.G."/>
            <person name="Martin F.M."/>
        </authorList>
    </citation>
    <scope>NUCLEOTIDE SEQUENCE</scope>
    <source>
        <strain evidence="9">UP504</strain>
    </source>
</reference>
<evidence type="ECO:0000256" key="6">
    <source>
        <dbReference type="ARBA" id="ARBA00023242"/>
    </source>
</evidence>
<dbReference type="Pfam" id="PF08567">
    <property type="entry name" value="PH_TFIIH"/>
    <property type="match status" value="1"/>
</dbReference>
<dbReference type="InterPro" id="IPR011993">
    <property type="entry name" value="PH-like_dom_sf"/>
</dbReference>
<dbReference type="InterPro" id="IPR027079">
    <property type="entry name" value="Tfb1/GTF2H1"/>
</dbReference>
<dbReference type="CDD" id="cd13229">
    <property type="entry name" value="PH_TFIIH"/>
    <property type="match status" value="1"/>
</dbReference>
<dbReference type="GO" id="GO:0006289">
    <property type="term" value="P:nucleotide-excision repair"/>
    <property type="evidence" value="ECO:0007669"/>
    <property type="project" value="InterPro"/>
</dbReference>
<dbReference type="Gene3D" id="6.10.140.1200">
    <property type="match status" value="1"/>
</dbReference>
<accession>A0A9P6BB79</accession>
<name>A0A9P6BB79_9AGAM</name>
<keyword evidence="6" id="KW-0539">Nucleus</keyword>
<evidence type="ECO:0000256" key="5">
    <source>
        <dbReference type="ARBA" id="ARBA00023163"/>
    </source>
</evidence>
<evidence type="ECO:0000256" key="3">
    <source>
        <dbReference type="ARBA" id="ARBA00022737"/>
    </source>
</evidence>
<organism evidence="9 10">
    <name type="scientific">Hydnum rufescens UP504</name>
    <dbReference type="NCBI Taxonomy" id="1448309"/>
    <lineage>
        <taxon>Eukaryota</taxon>
        <taxon>Fungi</taxon>
        <taxon>Dikarya</taxon>
        <taxon>Basidiomycota</taxon>
        <taxon>Agaricomycotina</taxon>
        <taxon>Agaricomycetes</taxon>
        <taxon>Cantharellales</taxon>
        <taxon>Hydnaceae</taxon>
        <taxon>Hydnum</taxon>
    </lineage>
</organism>
<gene>
    <name evidence="9" type="ORF">BS47DRAFT_1287177</name>
</gene>
<dbReference type="AlphaFoldDB" id="A0A9P6BB79"/>
<evidence type="ECO:0000313" key="9">
    <source>
        <dbReference type="EMBL" id="KAF9520290.1"/>
    </source>
</evidence>
<dbReference type="InterPro" id="IPR035925">
    <property type="entry name" value="BSD_dom_sf"/>
</dbReference>
<comment type="similarity">
    <text evidence="2">Belongs to the TFB1 family.</text>
</comment>
<dbReference type="GO" id="GO:0006351">
    <property type="term" value="P:DNA-templated transcription"/>
    <property type="evidence" value="ECO:0007669"/>
    <property type="project" value="InterPro"/>
</dbReference>
<dbReference type="PANTHER" id="PTHR12856">
    <property type="entry name" value="TRANSCRIPTION INITIATION FACTOR IIH-RELATED"/>
    <property type="match status" value="1"/>
</dbReference>
<sequence length="598" mass="66674">MLNATVLSGSSHVEARAKTMYNKNPGVLTFTNTRIQWIRDGENRPTVNVAHSKITNLFCTKEGAPKQRLKLNALDQPEPYMFQLTSPTAIAVAELATFKRLILEVITQNQNLSKTAIRAAPTTPTVTSPSPTPAATPKVTPPTRASPAPAHSRASSAGPSKRQAYSFEIYQKVLTTMPELASLHRDLVEGGQITEAEFWEGREYLLAAEFAAANQRKGKPSEIVVPRLKTGEQGQILLTLTPQLLSDIFEEFPIVQQAYSENVPKPAKAEFWERYFSSKLFDRHRASTRNSVAKDDPIFDRYLEREDDEPEPLHPRDERVHLHLDLAATEEDHGEAIYQTGNEKDITMRAGKRKNAIPLIRRFNEHSERLLQSALGDTSEKHPREDLLPQASEDYSQIDLDDLHQRDTSTGISLQLQDTQSFLEGLGEGKGKRGTSSGSTVENLKKITQDMKAELKSWSEDLHEFNSGHSAGEAALQAMTSNVAARLETRLRRDVIPPSISQQMTTCATAANEFLRQFWTAIYPPINEAPAITNSTPAQKSARMTKMVTYLTRTHEKVDAIIDAAQEEGVDLHVMQAAFAPLVASVDRALETYKTRKR</sequence>
<evidence type="ECO:0000256" key="2">
    <source>
        <dbReference type="ARBA" id="ARBA00009448"/>
    </source>
</evidence>
<feature type="region of interest" description="Disordered" evidence="7">
    <location>
        <begin position="117"/>
        <end position="160"/>
    </location>
</feature>
<dbReference type="Gene3D" id="2.30.29.30">
    <property type="entry name" value="Pleckstrin-homology domain (PH domain)/Phosphotyrosine-binding domain (PTB)"/>
    <property type="match status" value="1"/>
</dbReference>
<evidence type="ECO:0000256" key="7">
    <source>
        <dbReference type="SAM" id="MobiDB-lite"/>
    </source>
</evidence>
<keyword evidence="4" id="KW-0805">Transcription regulation</keyword>
<keyword evidence="10" id="KW-1185">Reference proteome</keyword>
<evidence type="ECO:0000256" key="4">
    <source>
        <dbReference type="ARBA" id="ARBA00023015"/>
    </source>
</evidence>
<dbReference type="InterPro" id="IPR013876">
    <property type="entry name" value="TFIIH_BTF_p62_N"/>
</dbReference>
<protein>
    <recommendedName>
        <fullName evidence="8">BSD domain-containing protein</fullName>
    </recommendedName>
</protein>
<dbReference type="Proteomes" id="UP000886523">
    <property type="component" value="Unassembled WGS sequence"/>
</dbReference>
<proteinExistence type="inferred from homology"/>
<dbReference type="InterPro" id="IPR005607">
    <property type="entry name" value="BSD_dom"/>
</dbReference>
<dbReference type="GO" id="GO:0000439">
    <property type="term" value="C:transcription factor TFIIH core complex"/>
    <property type="evidence" value="ECO:0007669"/>
    <property type="project" value="InterPro"/>
</dbReference>
<evidence type="ECO:0000259" key="8">
    <source>
        <dbReference type="PROSITE" id="PS50858"/>
    </source>
</evidence>
<dbReference type="SUPFAM" id="SSF50729">
    <property type="entry name" value="PH domain-like"/>
    <property type="match status" value="1"/>
</dbReference>
<dbReference type="EMBL" id="MU128912">
    <property type="protein sequence ID" value="KAF9520290.1"/>
    <property type="molecule type" value="Genomic_DNA"/>
</dbReference>